<comment type="caution">
    <text evidence="11">The sequence shown here is derived from an EMBL/GenBank/DDBJ whole genome shotgun (WGS) entry which is preliminary data.</text>
</comment>
<dbReference type="PROSITE" id="PS00434">
    <property type="entry name" value="HSF_DOMAIN"/>
    <property type="match status" value="1"/>
</dbReference>
<evidence type="ECO:0000256" key="8">
    <source>
        <dbReference type="ARBA" id="ARBA00061350"/>
    </source>
</evidence>
<feature type="region of interest" description="Disordered" evidence="9">
    <location>
        <begin position="1"/>
        <end position="21"/>
    </location>
</feature>
<protein>
    <submittedName>
        <fullName evidence="11">Heat shock transcription factor</fullName>
    </submittedName>
</protein>
<dbReference type="InterPro" id="IPR036390">
    <property type="entry name" value="WH_DNA-bd_sf"/>
</dbReference>
<keyword evidence="6" id="KW-0804">Transcription</keyword>
<evidence type="ECO:0000313" key="12">
    <source>
        <dbReference type="Proteomes" id="UP000237000"/>
    </source>
</evidence>
<evidence type="ECO:0000256" key="3">
    <source>
        <dbReference type="ARBA" id="ARBA00023015"/>
    </source>
</evidence>
<dbReference type="GO" id="GO:0000978">
    <property type="term" value="F:RNA polymerase II cis-regulatory region sequence-specific DNA binding"/>
    <property type="evidence" value="ECO:0007669"/>
    <property type="project" value="TreeGrafter"/>
</dbReference>
<dbReference type="Proteomes" id="UP000237000">
    <property type="component" value="Unassembled WGS sequence"/>
</dbReference>
<dbReference type="PANTHER" id="PTHR10015:SF298">
    <property type="entry name" value="HEAT STRESS TRANSCRIPTION FACTOR A-9"/>
    <property type="match status" value="1"/>
</dbReference>
<dbReference type="GO" id="GO:0034605">
    <property type="term" value="P:cellular response to heat"/>
    <property type="evidence" value="ECO:0007669"/>
    <property type="project" value="TreeGrafter"/>
</dbReference>
<organism evidence="11 12">
    <name type="scientific">Trema orientale</name>
    <name type="common">Charcoal tree</name>
    <name type="synonym">Celtis orientalis</name>
    <dbReference type="NCBI Taxonomy" id="63057"/>
    <lineage>
        <taxon>Eukaryota</taxon>
        <taxon>Viridiplantae</taxon>
        <taxon>Streptophyta</taxon>
        <taxon>Embryophyta</taxon>
        <taxon>Tracheophyta</taxon>
        <taxon>Spermatophyta</taxon>
        <taxon>Magnoliopsida</taxon>
        <taxon>eudicotyledons</taxon>
        <taxon>Gunneridae</taxon>
        <taxon>Pentapetalae</taxon>
        <taxon>rosids</taxon>
        <taxon>fabids</taxon>
        <taxon>Rosales</taxon>
        <taxon>Cannabaceae</taxon>
        <taxon>Trema</taxon>
    </lineage>
</organism>
<evidence type="ECO:0000256" key="9">
    <source>
        <dbReference type="SAM" id="MobiDB-lite"/>
    </source>
</evidence>
<feature type="region of interest" description="Disordered" evidence="9">
    <location>
        <begin position="57"/>
        <end position="105"/>
    </location>
</feature>
<evidence type="ECO:0000259" key="10">
    <source>
        <dbReference type="PROSITE" id="PS00434"/>
    </source>
</evidence>
<evidence type="ECO:0000256" key="5">
    <source>
        <dbReference type="ARBA" id="ARBA00023125"/>
    </source>
</evidence>
<dbReference type="AlphaFoldDB" id="A0A2P5EFV4"/>
<keyword evidence="5" id="KW-0238">DNA-binding</keyword>
<feature type="domain" description="HSF-type DNA-binding" evidence="10">
    <location>
        <begin position="211"/>
        <end position="235"/>
    </location>
</feature>
<dbReference type="InterPro" id="IPR036388">
    <property type="entry name" value="WH-like_DNA-bd_sf"/>
</dbReference>
<comment type="similarity">
    <text evidence="8">Belongs to the HSF family. Class A subfamily.</text>
</comment>
<evidence type="ECO:0000256" key="2">
    <source>
        <dbReference type="ARBA" id="ARBA00022553"/>
    </source>
</evidence>
<keyword evidence="4 11" id="KW-0346">Stress response</keyword>
<dbReference type="GO" id="GO:0005634">
    <property type="term" value="C:nucleus"/>
    <property type="evidence" value="ECO:0007669"/>
    <property type="project" value="UniProtKB-SubCell"/>
</dbReference>
<keyword evidence="7" id="KW-0539">Nucleus</keyword>
<keyword evidence="12" id="KW-1185">Reference proteome</keyword>
<dbReference type="InterPro" id="IPR000232">
    <property type="entry name" value="HSF_DNA-bd"/>
</dbReference>
<feature type="compositionally biased region" description="Basic and acidic residues" evidence="9">
    <location>
        <begin position="283"/>
        <end position="298"/>
    </location>
</feature>
<comment type="subcellular location">
    <subcellularLocation>
        <location evidence="1">Nucleus</location>
    </subcellularLocation>
</comment>
<dbReference type="Pfam" id="PF00447">
    <property type="entry name" value="HSF_DNA-bind"/>
    <property type="match status" value="1"/>
</dbReference>
<keyword evidence="3" id="KW-0805">Transcription regulation</keyword>
<dbReference type="PRINTS" id="PR00056">
    <property type="entry name" value="HSFDOMAIN"/>
</dbReference>
<evidence type="ECO:0000256" key="4">
    <source>
        <dbReference type="ARBA" id="ARBA00023016"/>
    </source>
</evidence>
<feature type="region of interest" description="Disordered" evidence="9">
    <location>
        <begin position="261"/>
        <end position="298"/>
    </location>
</feature>
<dbReference type="STRING" id="63057.A0A2P5EFV4"/>
<dbReference type="EMBL" id="JXTC01000162">
    <property type="protein sequence ID" value="PON84423.1"/>
    <property type="molecule type" value="Genomic_DNA"/>
</dbReference>
<dbReference type="GO" id="GO:0006357">
    <property type="term" value="P:regulation of transcription by RNA polymerase II"/>
    <property type="evidence" value="ECO:0007669"/>
    <property type="project" value="TreeGrafter"/>
</dbReference>
<evidence type="ECO:0000256" key="7">
    <source>
        <dbReference type="ARBA" id="ARBA00023242"/>
    </source>
</evidence>
<dbReference type="SMART" id="SM00415">
    <property type="entry name" value="HSF"/>
    <property type="match status" value="1"/>
</dbReference>
<gene>
    <name evidence="11" type="ORF">TorRG33x02_197560</name>
</gene>
<evidence type="ECO:0000256" key="6">
    <source>
        <dbReference type="ARBA" id="ARBA00023163"/>
    </source>
</evidence>
<proteinExistence type="inferred from homology"/>
<evidence type="ECO:0000256" key="1">
    <source>
        <dbReference type="ARBA" id="ARBA00004123"/>
    </source>
</evidence>
<dbReference type="OrthoDB" id="60033at2759"/>
<dbReference type="Gene3D" id="1.10.10.10">
    <property type="entry name" value="Winged helix-like DNA-binding domain superfamily/Winged helix DNA-binding domain"/>
    <property type="match status" value="1"/>
</dbReference>
<dbReference type="PANTHER" id="PTHR10015">
    <property type="entry name" value="HEAT SHOCK TRANSCRIPTION FACTOR"/>
    <property type="match status" value="1"/>
</dbReference>
<dbReference type="FunFam" id="1.10.10.10:FF:000057">
    <property type="entry name" value="Heat shock transcription factor 1"/>
    <property type="match status" value="1"/>
</dbReference>
<reference evidence="12" key="1">
    <citation type="submission" date="2016-06" db="EMBL/GenBank/DDBJ databases">
        <title>Parallel loss of symbiosis genes in relatives of nitrogen-fixing non-legume Parasponia.</title>
        <authorList>
            <person name="Van Velzen R."/>
            <person name="Holmer R."/>
            <person name="Bu F."/>
            <person name="Rutten L."/>
            <person name="Van Zeijl A."/>
            <person name="Liu W."/>
            <person name="Santuari L."/>
            <person name="Cao Q."/>
            <person name="Sharma T."/>
            <person name="Shen D."/>
            <person name="Roswanjaya Y."/>
            <person name="Wardhani T."/>
            <person name="Kalhor M.S."/>
            <person name="Jansen J."/>
            <person name="Van den Hoogen J."/>
            <person name="Gungor B."/>
            <person name="Hartog M."/>
            <person name="Hontelez J."/>
            <person name="Verver J."/>
            <person name="Yang W.-C."/>
            <person name="Schijlen E."/>
            <person name="Repin R."/>
            <person name="Schilthuizen M."/>
            <person name="Schranz E."/>
            <person name="Heidstra R."/>
            <person name="Miyata K."/>
            <person name="Fedorova E."/>
            <person name="Kohlen W."/>
            <person name="Bisseling T."/>
            <person name="Smit S."/>
            <person name="Geurts R."/>
        </authorList>
    </citation>
    <scope>NUCLEOTIDE SEQUENCE [LARGE SCALE GENOMIC DNA]</scope>
    <source>
        <strain evidence="12">cv. RG33-2</strain>
    </source>
</reference>
<dbReference type="SUPFAM" id="SSF46785">
    <property type="entry name" value="Winged helix' DNA-binding domain"/>
    <property type="match status" value="1"/>
</dbReference>
<accession>A0A2P5EFV4</accession>
<evidence type="ECO:0000313" key="11">
    <source>
        <dbReference type="EMBL" id="PON84423.1"/>
    </source>
</evidence>
<keyword evidence="2" id="KW-0597">Phosphoprotein</keyword>
<dbReference type="GO" id="GO:0003700">
    <property type="term" value="F:DNA-binding transcription factor activity"/>
    <property type="evidence" value="ECO:0007669"/>
    <property type="project" value="InterPro"/>
</dbReference>
<feature type="compositionally biased region" description="Low complexity" evidence="9">
    <location>
        <begin position="78"/>
        <end position="92"/>
    </location>
</feature>
<sequence>MVAVADGCSSGGGGRACYSPLSSTQMPRIWEEHNDVVGAQNERTHEPVLVVASVKEEDEDEQIALSYGFEAGDGGGSSSSSSPSADPPQLSLSPPPSPAPVPINALVEDETKPVTLVKIKEETIELIDDDDDHDHDTMNERGYPFNGGCSSSSSLVLPAPMEGLHEAGPPPFLNKTFQMVDDPDTDSVVSWSQARDSFIVWDSHDFSKNLLPKYFKHSNFSSFIRQLNTYGFKKVDPDRWEFANEGFQGGKKHLLKNIKRRSKYNNKHPNGAVASRSGSDPGKSPRLESEIESLKKDQSSLRSEILSLRREEQDSQNQITAVEERIRCAECRQHQMLLFLSKTAINPSIVQLLMQKRRQRKREVIGGGEMGKRRRLLRTGGEGEEEVAIQSILTGGLPKAECAAAAPSETAMNEDIGGGGGGGGGGESDMLSVYNVVSDNLLDDVSFLEEELSINDNKFYHELEDLIEKPRDCGGYSNMTSCIGSML</sequence>
<dbReference type="InParanoid" id="A0A2P5EFV4"/>
<name>A0A2P5EFV4_TREOI</name>